<dbReference type="AlphaFoldDB" id="A0A5B3G1G9"/>
<evidence type="ECO:0000313" key="5">
    <source>
        <dbReference type="EMBL" id="KAA2367256.1"/>
    </source>
</evidence>
<sequence length="398" mass="45274">MISILFFIKRHRLLRTGQAPIYVRVSANRAYSEFGIGRGVDQEQWVTARGRVKPVGSKNKALNAYLDKIEYDLFSIAQTLQSEGKQVTAKAVTNRYRGFDKPQISFIDLCEEHNRMQSELVGKTVAAGTAIRYQTSLNHLKEFMQTQGKNDIYTDDITVEFLEKYVHFLLVARKQCNNTVVKYLKNISKIINIAIAHGVMKNNPVTLLKLRLEETKKDFLTEEELHTMSHAKFENPRYDRIRDIFLFCCYTGLAYADVYSLTAKEIVTGKEGKQWIVKARTKTHSLCNIPLLKPAMQILERYADFAKAEGRLLPVPANQTMNDGLKEIAELCGINKQLTTHCARHTFATTVTLANNVSIENVSQMLGHSNIKMTQHYAKVLNTSISRDMEKVEAELSS</sequence>
<dbReference type="Pfam" id="PF17293">
    <property type="entry name" value="Arm-DNA-bind_5"/>
    <property type="match status" value="1"/>
</dbReference>
<accession>A0A5B3G1G9</accession>
<dbReference type="CDD" id="cd01185">
    <property type="entry name" value="INTN1_C_like"/>
    <property type="match status" value="1"/>
</dbReference>
<dbReference type="PANTHER" id="PTHR30349:SF64">
    <property type="entry name" value="PROPHAGE INTEGRASE INTD-RELATED"/>
    <property type="match status" value="1"/>
</dbReference>
<dbReference type="Gene3D" id="1.10.150.130">
    <property type="match status" value="1"/>
</dbReference>
<name>A0A5B3G1G9_9BACT</name>
<dbReference type="Proteomes" id="UP000323567">
    <property type="component" value="Unassembled WGS sequence"/>
</dbReference>
<reference evidence="5 6" key="1">
    <citation type="journal article" date="2019" name="Nat. Med.">
        <title>A library of human gut bacterial isolates paired with longitudinal multiomics data enables mechanistic microbiome research.</title>
        <authorList>
            <person name="Poyet M."/>
            <person name="Groussin M."/>
            <person name="Gibbons S.M."/>
            <person name="Avila-Pacheco J."/>
            <person name="Jiang X."/>
            <person name="Kearney S.M."/>
            <person name="Perrotta A.R."/>
            <person name="Berdy B."/>
            <person name="Zhao S."/>
            <person name="Lieberman T.D."/>
            <person name="Swanson P.K."/>
            <person name="Smith M."/>
            <person name="Roesemann S."/>
            <person name="Alexander J.E."/>
            <person name="Rich S.A."/>
            <person name="Livny J."/>
            <person name="Vlamakis H."/>
            <person name="Clish C."/>
            <person name="Bullock K."/>
            <person name="Deik A."/>
            <person name="Scott J."/>
            <person name="Pierce K.A."/>
            <person name="Xavier R.J."/>
            <person name="Alm E.J."/>
        </authorList>
    </citation>
    <scope>NUCLEOTIDE SEQUENCE [LARGE SCALE GENOMIC DNA]</scope>
    <source>
        <strain evidence="5 6">BIOML-A2</strain>
    </source>
</reference>
<dbReference type="Pfam" id="PF00589">
    <property type="entry name" value="Phage_integrase"/>
    <property type="match status" value="1"/>
</dbReference>
<evidence type="ECO:0000259" key="4">
    <source>
        <dbReference type="PROSITE" id="PS51898"/>
    </source>
</evidence>
<keyword evidence="2" id="KW-0238">DNA-binding</keyword>
<comment type="similarity">
    <text evidence="1">Belongs to the 'phage' integrase family.</text>
</comment>
<dbReference type="InterPro" id="IPR050090">
    <property type="entry name" value="Tyrosine_recombinase_XerCD"/>
</dbReference>
<gene>
    <name evidence="5" type="ORF">F2Y13_12265</name>
</gene>
<dbReference type="InterPro" id="IPR013762">
    <property type="entry name" value="Integrase-like_cat_sf"/>
</dbReference>
<dbReference type="SUPFAM" id="SSF56349">
    <property type="entry name" value="DNA breaking-rejoining enzymes"/>
    <property type="match status" value="1"/>
</dbReference>
<feature type="domain" description="Tyr recombinase" evidence="4">
    <location>
        <begin position="215"/>
        <end position="393"/>
    </location>
</feature>
<dbReference type="EMBL" id="VVXK01000020">
    <property type="protein sequence ID" value="KAA2367256.1"/>
    <property type="molecule type" value="Genomic_DNA"/>
</dbReference>
<dbReference type="GO" id="GO:0015074">
    <property type="term" value="P:DNA integration"/>
    <property type="evidence" value="ECO:0007669"/>
    <property type="project" value="InterPro"/>
</dbReference>
<dbReference type="InterPro" id="IPR025269">
    <property type="entry name" value="SAM-like_dom"/>
</dbReference>
<proteinExistence type="inferred from homology"/>
<dbReference type="RefSeq" id="WP_149887681.1">
    <property type="nucleotide sequence ID" value="NZ_VVXK01000020.1"/>
</dbReference>
<evidence type="ECO:0000313" key="6">
    <source>
        <dbReference type="Proteomes" id="UP000323567"/>
    </source>
</evidence>
<keyword evidence="3" id="KW-0233">DNA recombination</keyword>
<dbReference type="InterPro" id="IPR002104">
    <property type="entry name" value="Integrase_catalytic"/>
</dbReference>
<dbReference type="InterPro" id="IPR035386">
    <property type="entry name" value="Arm-DNA-bind_5"/>
</dbReference>
<dbReference type="PROSITE" id="PS51898">
    <property type="entry name" value="TYR_RECOMBINASE"/>
    <property type="match status" value="1"/>
</dbReference>
<evidence type="ECO:0000256" key="2">
    <source>
        <dbReference type="ARBA" id="ARBA00023125"/>
    </source>
</evidence>
<evidence type="ECO:0000256" key="3">
    <source>
        <dbReference type="ARBA" id="ARBA00023172"/>
    </source>
</evidence>
<dbReference type="Gene3D" id="1.10.443.10">
    <property type="entry name" value="Intergrase catalytic core"/>
    <property type="match status" value="1"/>
</dbReference>
<comment type="caution">
    <text evidence="5">The sequence shown here is derived from an EMBL/GenBank/DDBJ whole genome shotgun (WGS) entry which is preliminary data.</text>
</comment>
<protein>
    <submittedName>
        <fullName evidence="5">Site-specific integrase</fullName>
    </submittedName>
</protein>
<dbReference type="PANTHER" id="PTHR30349">
    <property type="entry name" value="PHAGE INTEGRASE-RELATED"/>
    <property type="match status" value="1"/>
</dbReference>
<organism evidence="5 6">
    <name type="scientific">Alistipes shahii</name>
    <dbReference type="NCBI Taxonomy" id="328814"/>
    <lineage>
        <taxon>Bacteria</taxon>
        <taxon>Pseudomonadati</taxon>
        <taxon>Bacteroidota</taxon>
        <taxon>Bacteroidia</taxon>
        <taxon>Bacteroidales</taxon>
        <taxon>Rikenellaceae</taxon>
        <taxon>Alistipes</taxon>
    </lineage>
</organism>
<evidence type="ECO:0000256" key="1">
    <source>
        <dbReference type="ARBA" id="ARBA00008857"/>
    </source>
</evidence>
<dbReference type="InterPro" id="IPR011010">
    <property type="entry name" value="DNA_brk_join_enz"/>
</dbReference>
<dbReference type="InterPro" id="IPR010998">
    <property type="entry name" value="Integrase_recombinase_N"/>
</dbReference>
<dbReference type="GO" id="GO:0006310">
    <property type="term" value="P:DNA recombination"/>
    <property type="evidence" value="ECO:0007669"/>
    <property type="project" value="UniProtKB-KW"/>
</dbReference>
<dbReference type="GO" id="GO:0003677">
    <property type="term" value="F:DNA binding"/>
    <property type="evidence" value="ECO:0007669"/>
    <property type="project" value="UniProtKB-KW"/>
</dbReference>
<dbReference type="Pfam" id="PF13102">
    <property type="entry name" value="Phage_int_SAM_5"/>
    <property type="match status" value="1"/>
</dbReference>